<evidence type="ECO:0000313" key="2">
    <source>
        <dbReference type="Proteomes" id="UP001370348"/>
    </source>
</evidence>
<dbReference type="Proteomes" id="UP001370348">
    <property type="component" value="Chromosome"/>
</dbReference>
<proteinExistence type="predicted"/>
<dbReference type="RefSeq" id="WP_394825240.1">
    <property type="nucleotide sequence ID" value="NZ_CP089984.1"/>
</dbReference>
<reference evidence="1 2" key="1">
    <citation type="submission" date="2021-12" db="EMBL/GenBank/DDBJ databases">
        <title>Discovery of the Pendulisporaceae a myxobacterial family with distinct sporulation behavior and unique specialized metabolism.</title>
        <authorList>
            <person name="Garcia R."/>
            <person name="Popoff A."/>
            <person name="Bader C.D."/>
            <person name="Loehr J."/>
            <person name="Walesch S."/>
            <person name="Walt C."/>
            <person name="Boldt J."/>
            <person name="Bunk B."/>
            <person name="Haeckl F.J.F.P.J."/>
            <person name="Gunesch A.P."/>
            <person name="Birkelbach J."/>
            <person name="Nuebel U."/>
            <person name="Pietschmann T."/>
            <person name="Bach T."/>
            <person name="Mueller R."/>
        </authorList>
    </citation>
    <scope>NUCLEOTIDE SEQUENCE [LARGE SCALE GENOMIC DNA]</scope>
    <source>
        <strain evidence="1 2">MSr11954</strain>
    </source>
</reference>
<sequence>MVDLVRECYARGDNRERSAVLRALPFLPGGAELVPLAVESCRSSVDTVFGAICCDNPFPADHFPEGSFCQMVIKALFTGTPVARIVGLRGRTTPELVRMAGDFASERRAAGRAIPDDLQLLLGPTPSRGET</sequence>
<accession>A0ABZ2LXJ3</accession>
<name>A0ABZ2LXJ3_9BACT</name>
<dbReference type="EMBL" id="CP089984">
    <property type="protein sequence ID" value="WXB15607.1"/>
    <property type="molecule type" value="Genomic_DNA"/>
</dbReference>
<gene>
    <name evidence="1" type="ORF">LZC94_48300</name>
</gene>
<dbReference type="NCBIfam" id="NF035938">
    <property type="entry name" value="EboA_domain"/>
    <property type="match status" value="1"/>
</dbReference>
<organism evidence="1 2">
    <name type="scientific">Pendulispora albinea</name>
    <dbReference type="NCBI Taxonomy" id="2741071"/>
    <lineage>
        <taxon>Bacteria</taxon>
        <taxon>Pseudomonadati</taxon>
        <taxon>Myxococcota</taxon>
        <taxon>Myxococcia</taxon>
        <taxon>Myxococcales</taxon>
        <taxon>Sorangiineae</taxon>
        <taxon>Pendulisporaceae</taxon>
        <taxon>Pendulispora</taxon>
    </lineage>
</organism>
<evidence type="ECO:0000313" key="1">
    <source>
        <dbReference type="EMBL" id="WXB15607.1"/>
    </source>
</evidence>
<dbReference type="InterPro" id="IPR047715">
    <property type="entry name" value="EboA_dom"/>
</dbReference>
<protein>
    <submittedName>
        <fullName evidence="1">EboA domain-containing protein</fullName>
    </submittedName>
</protein>
<keyword evidence="2" id="KW-1185">Reference proteome</keyword>